<name>A0A5M8Q258_9LECA</name>
<protein>
    <submittedName>
        <fullName evidence="1">Atp-dependent zn protease</fullName>
    </submittedName>
</protein>
<proteinExistence type="predicted"/>
<organism evidence="1 2">
    <name type="scientific">Lasallia pustulata</name>
    <dbReference type="NCBI Taxonomy" id="136370"/>
    <lineage>
        <taxon>Eukaryota</taxon>
        <taxon>Fungi</taxon>
        <taxon>Dikarya</taxon>
        <taxon>Ascomycota</taxon>
        <taxon>Pezizomycotina</taxon>
        <taxon>Lecanoromycetes</taxon>
        <taxon>OSLEUM clade</taxon>
        <taxon>Umbilicariomycetidae</taxon>
        <taxon>Umbilicariales</taxon>
        <taxon>Umbilicariaceae</taxon>
        <taxon>Lasallia</taxon>
    </lineage>
</organism>
<dbReference type="Proteomes" id="UP000324767">
    <property type="component" value="Unassembled WGS sequence"/>
</dbReference>
<evidence type="ECO:0000313" key="1">
    <source>
        <dbReference type="EMBL" id="KAA6415036.1"/>
    </source>
</evidence>
<dbReference type="AlphaFoldDB" id="A0A5M8Q258"/>
<keyword evidence="1" id="KW-0378">Hydrolase</keyword>
<keyword evidence="1" id="KW-0645">Protease</keyword>
<dbReference type="GO" id="GO:0008233">
    <property type="term" value="F:peptidase activity"/>
    <property type="evidence" value="ECO:0007669"/>
    <property type="project" value="UniProtKB-KW"/>
</dbReference>
<dbReference type="EMBL" id="VXIT01000002">
    <property type="protein sequence ID" value="KAA6415036.1"/>
    <property type="molecule type" value="Genomic_DNA"/>
</dbReference>
<comment type="caution">
    <text evidence="1">The sequence shown here is derived from an EMBL/GenBank/DDBJ whole genome shotgun (WGS) entry which is preliminary data.</text>
</comment>
<gene>
    <name evidence="1" type="ORF">FRX48_01787</name>
</gene>
<evidence type="ECO:0000313" key="2">
    <source>
        <dbReference type="Proteomes" id="UP000324767"/>
    </source>
</evidence>
<accession>A0A5M8Q258</accession>
<dbReference type="GO" id="GO:0006508">
    <property type="term" value="P:proteolysis"/>
    <property type="evidence" value="ECO:0007669"/>
    <property type="project" value="UniProtKB-KW"/>
</dbReference>
<dbReference type="OrthoDB" id="2115716at2759"/>
<reference evidence="1 2" key="1">
    <citation type="submission" date="2019-09" db="EMBL/GenBank/DDBJ databases">
        <title>The hologenome of the rock-dwelling lichen Lasallia pustulata.</title>
        <authorList>
            <person name="Greshake Tzovaras B."/>
            <person name="Segers F."/>
            <person name="Bicker A."/>
            <person name="Dal Grande F."/>
            <person name="Otte J."/>
            <person name="Hankeln T."/>
            <person name="Schmitt I."/>
            <person name="Ebersberger I."/>
        </authorList>
    </citation>
    <scope>NUCLEOTIDE SEQUENCE [LARGE SCALE GENOMIC DNA]</scope>
    <source>
        <strain evidence="1">A1-1</strain>
    </source>
</reference>
<sequence>MDLVLSVDSTLLGLAKRPSCFDRKYYFLLPVMAERVQYCESWRHKLQLNPKVGFPERLSSAIVDITDVFSFAYMKEAFVSALLLIVVDRKDSKRNDRIQDGGQDGLDKLHLFHKSKYGIAGGGDENLEQLILWQTIKRQIRILREELDEAEGLPSRILVTSKSCFPL</sequence>